<evidence type="ECO:0000259" key="2">
    <source>
        <dbReference type="Pfam" id="PF17680"/>
    </source>
</evidence>
<dbReference type="Proteomes" id="UP000035760">
    <property type="component" value="Unassembled WGS sequence"/>
</dbReference>
<protein>
    <recommendedName>
        <fullName evidence="2">FlgO domain-containing protein</fullName>
    </recommendedName>
</protein>
<comment type="caution">
    <text evidence="3">The sequence shown here is derived from an EMBL/GenBank/DDBJ whole genome shotgun (WGS) entry which is preliminary data.</text>
</comment>
<dbReference type="STRING" id="1400863.BN873_210171"/>
<gene>
    <name evidence="3" type="ORF">BN873_210171</name>
</gene>
<dbReference type="OrthoDB" id="8479562at2"/>
<keyword evidence="4" id="KW-1185">Reference proteome</keyword>
<organism evidence="3 4">
    <name type="scientific">Candidatus Competibacter denitrificans Run_A_D11</name>
    <dbReference type="NCBI Taxonomy" id="1400863"/>
    <lineage>
        <taxon>Bacteria</taxon>
        <taxon>Pseudomonadati</taxon>
        <taxon>Pseudomonadota</taxon>
        <taxon>Gammaproteobacteria</taxon>
        <taxon>Candidatus Competibacteraceae</taxon>
        <taxon>Candidatus Competibacter</taxon>
    </lineage>
</organism>
<sequence length="188" mass="20172">MNWNVITLRTAATLLVALSVSTLGCATFFPDEAPARPAIQDTNLISANHGAADALLTRAPWLKDRKDPLLAATFVDINNLDTSSGLGRVIGEQLGSRFAQQGFTVVEIKMRNNIFIKEGSGEFALSRSIREISQSHNAAAVIAGTYAVARQSVYVQARLIRATDNLILASYDYALPLGPDAKALIASQ</sequence>
<evidence type="ECO:0000256" key="1">
    <source>
        <dbReference type="SAM" id="SignalP"/>
    </source>
</evidence>
<evidence type="ECO:0000313" key="4">
    <source>
        <dbReference type="Proteomes" id="UP000035760"/>
    </source>
</evidence>
<evidence type="ECO:0000313" key="3">
    <source>
        <dbReference type="EMBL" id="CDI01950.1"/>
    </source>
</evidence>
<feature type="signal peptide" evidence="1">
    <location>
        <begin position="1"/>
        <end position="26"/>
    </location>
</feature>
<feature type="domain" description="FlgO" evidence="2">
    <location>
        <begin position="50"/>
        <end position="178"/>
    </location>
</feature>
<dbReference type="RefSeq" id="WP_048671554.1">
    <property type="nucleotide sequence ID" value="NZ_CBTJ020000027.1"/>
</dbReference>
<feature type="chain" id="PRO_5004880040" description="FlgO domain-containing protein" evidence="1">
    <location>
        <begin position="27"/>
        <end position="188"/>
    </location>
</feature>
<keyword evidence="1" id="KW-0732">Signal</keyword>
<dbReference type="Pfam" id="PF17680">
    <property type="entry name" value="FlgO"/>
    <property type="match status" value="1"/>
</dbReference>
<proteinExistence type="predicted"/>
<dbReference type="EMBL" id="CBTJ020000027">
    <property type="protein sequence ID" value="CDI01950.1"/>
    <property type="molecule type" value="Genomic_DNA"/>
</dbReference>
<accession>W6M892</accession>
<dbReference type="AlphaFoldDB" id="W6M892"/>
<name>W6M892_9GAMM</name>
<reference evidence="3" key="2">
    <citation type="submission" date="2014-03" db="EMBL/GenBank/DDBJ databases">
        <title>Candidatus Competibacter-lineage genomes retrieved from metagenomes reveal functional metabolic diversity.</title>
        <authorList>
            <person name="McIlroy S.J."/>
            <person name="Albertsen M."/>
            <person name="Andresen E.K."/>
            <person name="Saunders A.M."/>
            <person name="Kristiansen R."/>
            <person name="Stokholm-Bjerregaard M."/>
            <person name="Nielsen K.L."/>
            <person name="Nielsen P.H."/>
        </authorList>
    </citation>
    <scope>NUCLEOTIDE SEQUENCE</scope>
    <source>
        <strain evidence="3">Run_A_D11</strain>
    </source>
</reference>
<dbReference type="InterPro" id="IPR041215">
    <property type="entry name" value="FlgO_dom"/>
</dbReference>
<reference evidence="3" key="1">
    <citation type="submission" date="2013-07" db="EMBL/GenBank/DDBJ databases">
        <authorList>
            <person name="McIlroy S."/>
        </authorList>
    </citation>
    <scope>NUCLEOTIDE SEQUENCE [LARGE SCALE GENOMIC DNA]</scope>
    <source>
        <strain evidence="3">Run_A_D11</strain>
    </source>
</reference>